<name>A0A6G0XEY3_9STRA</name>
<dbReference type="VEuPathDB" id="FungiDB:AeMF1_018356"/>
<dbReference type="EMBL" id="VJMJ01000071">
    <property type="protein sequence ID" value="KAF0738634.1"/>
    <property type="molecule type" value="Genomic_DNA"/>
</dbReference>
<keyword evidence="2" id="KW-1185">Reference proteome</keyword>
<proteinExistence type="predicted"/>
<evidence type="ECO:0000313" key="2">
    <source>
        <dbReference type="Proteomes" id="UP000481153"/>
    </source>
</evidence>
<accession>A0A6G0XEY3</accession>
<evidence type="ECO:0000313" key="1">
    <source>
        <dbReference type="EMBL" id="KAF0738634.1"/>
    </source>
</evidence>
<comment type="caution">
    <text evidence="1">The sequence shown here is derived from an EMBL/GenBank/DDBJ whole genome shotgun (WGS) entry which is preliminary data.</text>
</comment>
<protein>
    <recommendedName>
        <fullName evidence="3">F-box domain-containing protein</fullName>
    </recommendedName>
</protein>
<sequence>MDDKVPTKKKRVFDLLKRPPVLANVNFIGPLPQHLLFDTIAAWTVGLLNLRELLTLSLVSRSFYYAMDRKYWETIMTSPQFQPMYAIAAFGKLHPRKRAVRVVSKRMCSNCLAMRRKISNRCGRIMRNPNEPLKKKQRATDVTKSPPLATHELQFMGSLPQDLFFATIGSPTRGLLEVQDLVALSLVSRSFYNTMDDAYWEKTLALGLWNVLSRLPIYTEIRHEQAASQYGLTQEQLESIPSRVQHGPYSRLYVLQDVRDLALRFQQTSDTN</sequence>
<evidence type="ECO:0008006" key="3">
    <source>
        <dbReference type="Google" id="ProtNLM"/>
    </source>
</evidence>
<dbReference type="AlphaFoldDB" id="A0A6G0XEY3"/>
<gene>
    <name evidence="1" type="ORF">Ae201684_005562</name>
</gene>
<organism evidence="1 2">
    <name type="scientific">Aphanomyces euteiches</name>
    <dbReference type="NCBI Taxonomy" id="100861"/>
    <lineage>
        <taxon>Eukaryota</taxon>
        <taxon>Sar</taxon>
        <taxon>Stramenopiles</taxon>
        <taxon>Oomycota</taxon>
        <taxon>Saprolegniomycetes</taxon>
        <taxon>Saprolegniales</taxon>
        <taxon>Verrucalvaceae</taxon>
        <taxon>Aphanomyces</taxon>
    </lineage>
</organism>
<dbReference type="Proteomes" id="UP000481153">
    <property type="component" value="Unassembled WGS sequence"/>
</dbReference>
<reference evidence="1 2" key="1">
    <citation type="submission" date="2019-07" db="EMBL/GenBank/DDBJ databases">
        <title>Genomics analysis of Aphanomyces spp. identifies a new class of oomycete effector associated with host adaptation.</title>
        <authorList>
            <person name="Gaulin E."/>
        </authorList>
    </citation>
    <scope>NUCLEOTIDE SEQUENCE [LARGE SCALE GENOMIC DNA]</scope>
    <source>
        <strain evidence="1 2">ATCC 201684</strain>
    </source>
</reference>